<dbReference type="Proteomes" id="UP000823399">
    <property type="component" value="Unassembled WGS sequence"/>
</dbReference>
<feature type="transmembrane region" description="Helical" evidence="5">
    <location>
        <begin position="255"/>
        <end position="275"/>
    </location>
</feature>
<feature type="transmembrane region" description="Helical" evidence="5">
    <location>
        <begin position="203"/>
        <end position="227"/>
    </location>
</feature>
<dbReference type="RefSeq" id="XP_041289180.1">
    <property type="nucleotide sequence ID" value="XM_041438364.1"/>
</dbReference>
<evidence type="ECO:0000313" key="7">
    <source>
        <dbReference type="Proteomes" id="UP000823399"/>
    </source>
</evidence>
<evidence type="ECO:0000256" key="4">
    <source>
        <dbReference type="ARBA" id="ARBA00023136"/>
    </source>
</evidence>
<gene>
    <name evidence="6" type="ORF">F5147DRAFT_712595</name>
</gene>
<dbReference type="GO" id="GO:0005886">
    <property type="term" value="C:plasma membrane"/>
    <property type="evidence" value="ECO:0007669"/>
    <property type="project" value="TreeGrafter"/>
</dbReference>
<evidence type="ECO:0000256" key="5">
    <source>
        <dbReference type="SAM" id="Phobius"/>
    </source>
</evidence>
<proteinExistence type="predicted"/>
<dbReference type="EMBL" id="JABBWM010000058">
    <property type="protein sequence ID" value="KAG2099293.1"/>
    <property type="molecule type" value="Genomic_DNA"/>
</dbReference>
<dbReference type="GeneID" id="64700623"/>
<reference evidence="6" key="1">
    <citation type="journal article" date="2020" name="New Phytol.">
        <title>Comparative genomics reveals dynamic genome evolution in host specialist ectomycorrhizal fungi.</title>
        <authorList>
            <person name="Lofgren L.A."/>
            <person name="Nguyen N.H."/>
            <person name="Vilgalys R."/>
            <person name="Ruytinx J."/>
            <person name="Liao H.L."/>
            <person name="Branco S."/>
            <person name="Kuo A."/>
            <person name="LaButti K."/>
            <person name="Lipzen A."/>
            <person name="Andreopoulos W."/>
            <person name="Pangilinan J."/>
            <person name="Riley R."/>
            <person name="Hundley H."/>
            <person name="Na H."/>
            <person name="Barry K."/>
            <person name="Grigoriev I.V."/>
            <person name="Stajich J.E."/>
            <person name="Kennedy P.G."/>
        </authorList>
    </citation>
    <scope>NUCLEOTIDE SEQUENCE</scope>
    <source>
        <strain evidence="6">FC423</strain>
    </source>
</reference>
<name>A0A9P7JQM0_9AGAM</name>
<keyword evidence="3 5" id="KW-1133">Transmembrane helix</keyword>
<dbReference type="AlphaFoldDB" id="A0A9P7JQM0"/>
<dbReference type="GO" id="GO:0000324">
    <property type="term" value="C:fungal-type vacuole"/>
    <property type="evidence" value="ECO:0007669"/>
    <property type="project" value="TreeGrafter"/>
</dbReference>
<comment type="subcellular location">
    <subcellularLocation>
        <location evidence="1">Membrane</location>
        <topology evidence="1">Multi-pass membrane protein</topology>
    </subcellularLocation>
</comment>
<evidence type="ECO:0000256" key="3">
    <source>
        <dbReference type="ARBA" id="ARBA00022989"/>
    </source>
</evidence>
<dbReference type="PANTHER" id="PTHR31465:SF9">
    <property type="entry name" value="SPHINGOID LONG-CHAIN BASE TRANSPORTER RSB1"/>
    <property type="match status" value="1"/>
</dbReference>
<keyword evidence="4 5" id="KW-0472">Membrane</keyword>
<organism evidence="6 7">
    <name type="scientific">Suillus discolor</name>
    <dbReference type="NCBI Taxonomy" id="1912936"/>
    <lineage>
        <taxon>Eukaryota</taxon>
        <taxon>Fungi</taxon>
        <taxon>Dikarya</taxon>
        <taxon>Basidiomycota</taxon>
        <taxon>Agaricomycotina</taxon>
        <taxon>Agaricomycetes</taxon>
        <taxon>Agaricomycetidae</taxon>
        <taxon>Boletales</taxon>
        <taxon>Suillineae</taxon>
        <taxon>Suillaceae</taxon>
        <taxon>Suillus</taxon>
    </lineage>
</organism>
<dbReference type="OrthoDB" id="3358017at2759"/>
<feature type="transmembrane region" description="Helical" evidence="5">
    <location>
        <begin position="63"/>
        <end position="83"/>
    </location>
</feature>
<evidence type="ECO:0000313" key="6">
    <source>
        <dbReference type="EMBL" id="KAG2099293.1"/>
    </source>
</evidence>
<dbReference type="PANTHER" id="PTHR31465">
    <property type="entry name" value="PROTEIN RTA1-RELATED"/>
    <property type="match status" value="1"/>
</dbReference>
<accession>A0A9P7JQM0</accession>
<keyword evidence="2 5" id="KW-0812">Transmembrane</keyword>
<dbReference type="Pfam" id="PF04479">
    <property type="entry name" value="RTA1"/>
    <property type="match status" value="1"/>
</dbReference>
<feature type="transmembrane region" description="Helical" evidence="5">
    <location>
        <begin position="90"/>
        <end position="108"/>
    </location>
</feature>
<feature type="transmembrane region" description="Helical" evidence="5">
    <location>
        <begin position="128"/>
        <end position="151"/>
    </location>
</feature>
<evidence type="ECO:0000256" key="2">
    <source>
        <dbReference type="ARBA" id="ARBA00022692"/>
    </source>
</evidence>
<protein>
    <submittedName>
        <fullName evidence="6">RTA1 like protein</fullName>
    </submittedName>
</protein>
<keyword evidence="7" id="KW-1185">Reference proteome</keyword>
<feature type="transmembrane region" description="Helical" evidence="5">
    <location>
        <begin position="163"/>
        <end position="183"/>
    </location>
</feature>
<sequence length="342" mass="38043">MVRIPTRYLLERNDCSAVACIRFPLFNAQHPPTGGHSSVTMSFGSVFVTTTPITVGPYHYVPTEWICILFLVLYSISTVLHLGQAVKYRLWWMIPTATFAGILEILGWSARLWSSRNPKLLTPYEIQIVGTIIAPTPLVAANFIILGRVITQIGPQYSRLTPRLYTIVFCCFDIVCLIVQAVGGASAAHAASTKTSASMGANIMLGGIAAQLFAIVVYVALAVETLLRLQYNRPFRYVEQRHILEKGPRVVSKNLRLMLCGMAFCTLCIFIRSVYRTVELADGWDGPVITTERYFDWLDGGMVTLAIYTLNFFYPGILVKKDNPLTHASQQSIDEESSSTKT</sequence>
<dbReference type="InterPro" id="IPR007568">
    <property type="entry name" value="RTA1"/>
</dbReference>
<evidence type="ECO:0000256" key="1">
    <source>
        <dbReference type="ARBA" id="ARBA00004141"/>
    </source>
</evidence>
<comment type="caution">
    <text evidence="6">The sequence shown here is derived from an EMBL/GenBank/DDBJ whole genome shotgun (WGS) entry which is preliminary data.</text>
</comment>
<feature type="transmembrane region" description="Helical" evidence="5">
    <location>
        <begin position="295"/>
        <end position="314"/>
    </location>
</feature>